<dbReference type="RefSeq" id="WP_132504883.1">
    <property type="nucleotide sequence ID" value="NZ_SMKP01000009.1"/>
</dbReference>
<evidence type="ECO:0000313" key="2">
    <source>
        <dbReference type="EMBL" id="TDD24773.1"/>
    </source>
</evidence>
<protein>
    <submittedName>
        <fullName evidence="2">Uncharacterized protein</fullName>
    </submittedName>
</protein>
<organism evidence="2 3">
    <name type="scientific">Nonomuraea diastatica</name>
    <dbReference type="NCBI Taxonomy" id="1848329"/>
    <lineage>
        <taxon>Bacteria</taxon>
        <taxon>Bacillati</taxon>
        <taxon>Actinomycetota</taxon>
        <taxon>Actinomycetes</taxon>
        <taxon>Streptosporangiales</taxon>
        <taxon>Streptosporangiaceae</taxon>
        <taxon>Nonomuraea</taxon>
    </lineage>
</organism>
<accession>A0A4R4X3F4</accession>
<sequence>MVLSDISELLQVMTRAWQSVGDDRDIRRLETMAEALDRTKADLQKVHDRLPPKADGHRWTGAAADHVKDMEYRHLNRQELAGAVANLKNGSLVLREAAKASAASRQAMIDIRQMLWTNIKISAAIAAGMGALGLWARWAMVARASGSAAVATSAVVSRHLLALRGVGSALGKIGRVMERLRLMRGLSRFGNTMTAMARSPIIRGVLPKGLAPSPKTTLAGSFFRPAWSSMANYWGMGALSMAGGWVANGFGNLTNGQGFVTQWGGSYVALAKSGQMVAGLSAATRLGAVTNWIGKSPKNSMIMDAGMGVVATASPQFLIDLSQGKPLNEALRNAAIFSSVGGVYNTVAGATLRKIIPGGSNPGLTLALGSFGSIASGAALRAMVPLDSRPMPDYSMRPSMYDTTYGSPGHPGVQAPSVRE</sequence>
<name>A0A4R4X3F4_9ACTN</name>
<feature type="region of interest" description="Disordered" evidence="1">
    <location>
        <begin position="399"/>
        <end position="420"/>
    </location>
</feature>
<evidence type="ECO:0000313" key="3">
    <source>
        <dbReference type="Proteomes" id="UP000294543"/>
    </source>
</evidence>
<dbReference type="OrthoDB" id="137007at85012"/>
<gene>
    <name evidence="2" type="ORF">E1294_04900</name>
</gene>
<dbReference type="Proteomes" id="UP000294543">
    <property type="component" value="Unassembled WGS sequence"/>
</dbReference>
<proteinExistence type="predicted"/>
<reference evidence="2 3" key="1">
    <citation type="submission" date="2019-03" db="EMBL/GenBank/DDBJ databases">
        <title>Draft genome sequences of novel Actinobacteria.</title>
        <authorList>
            <person name="Sahin N."/>
            <person name="Ay H."/>
            <person name="Saygin H."/>
        </authorList>
    </citation>
    <scope>NUCLEOTIDE SEQUENCE [LARGE SCALE GENOMIC DNA]</scope>
    <source>
        <strain evidence="2 3">KC712</strain>
    </source>
</reference>
<dbReference type="AlphaFoldDB" id="A0A4R4X3F4"/>
<evidence type="ECO:0000256" key="1">
    <source>
        <dbReference type="SAM" id="MobiDB-lite"/>
    </source>
</evidence>
<dbReference type="EMBL" id="SMKP01000009">
    <property type="protein sequence ID" value="TDD24773.1"/>
    <property type="molecule type" value="Genomic_DNA"/>
</dbReference>
<comment type="caution">
    <text evidence="2">The sequence shown here is derived from an EMBL/GenBank/DDBJ whole genome shotgun (WGS) entry which is preliminary data.</text>
</comment>
<keyword evidence="3" id="KW-1185">Reference proteome</keyword>